<dbReference type="RefSeq" id="WP_188614918.1">
    <property type="nucleotide sequence ID" value="NZ_BMJT01000006.1"/>
</dbReference>
<accession>A0A917G6Q7</accession>
<dbReference type="GO" id="GO:0003746">
    <property type="term" value="F:translation elongation factor activity"/>
    <property type="evidence" value="ECO:0007669"/>
    <property type="project" value="UniProtKB-KW"/>
</dbReference>
<sequence>MFINVAQFNFIKQQAKKITQAKNTTNDGAVLKAVQEVVIADLAQKITMTEEELTLLLPIIDLKNQQEAEQFVNTLASYVKPFPVLTKATIKTLFKKEKKLAYPPLEQVDWQSCSFIAWDDVSTNRRYIVYEHGDLRGLRGVISKNHVKGVCSVCHQHGTVTQFTLAKKGNQVDQFTSRTNYICVDSDTCNEQISDLEHMLQFFAYIAQT</sequence>
<name>A0A917G6Q7_9BACI</name>
<dbReference type="AlphaFoldDB" id="A0A917G6Q7"/>
<reference evidence="3" key="2">
    <citation type="submission" date="2020-09" db="EMBL/GenBank/DDBJ databases">
        <authorList>
            <person name="Sun Q."/>
            <person name="Zhou Y."/>
        </authorList>
    </citation>
    <scope>NUCLEOTIDE SEQUENCE</scope>
    <source>
        <strain evidence="3">CGMCC 1.15760</strain>
    </source>
</reference>
<dbReference type="CDD" id="cd16342">
    <property type="entry name" value="FusC_FusB"/>
    <property type="match status" value="1"/>
</dbReference>
<keyword evidence="3" id="KW-0648">Protein biosynthesis</keyword>
<dbReference type="InterPro" id="IPR032330">
    <property type="entry name" value="EF-G-binding_C"/>
</dbReference>
<feature type="domain" description="Elongation factor G-binding protein C-terminal treble-clef zinc-finger" evidence="2">
    <location>
        <begin position="95"/>
        <end position="193"/>
    </location>
</feature>
<dbReference type="Pfam" id="PF16571">
    <property type="entry name" value="FBP_C"/>
    <property type="match status" value="1"/>
</dbReference>
<gene>
    <name evidence="3" type="ORF">GCM10007425_20060</name>
</gene>
<evidence type="ECO:0000313" key="4">
    <source>
        <dbReference type="Proteomes" id="UP000616608"/>
    </source>
</evidence>
<evidence type="ECO:0000313" key="3">
    <source>
        <dbReference type="EMBL" id="GGG25457.1"/>
    </source>
</evidence>
<reference evidence="3" key="1">
    <citation type="journal article" date="2014" name="Int. J. Syst. Evol. Microbiol.">
        <title>Complete genome sequence of Corynebacterium casei LMG S-19264T (=DSM 44701T), isolated from a smear-ripened cheese.</title>
        <authorList>
            <consortium name="US DOE Joint Genome Institute (JGI-PGF)"/>
            <person name="Walter F."/>
            <person name="Albersmeier A."/>
            <person name="Kalinowski J."/>
            <person name="Ruckert C."/>
        </authorList>
    </citation>
    <scope>NUCLEOTIDE SEQUENCE</scope>
    <source>
        <strain evidence="3">CGMCC 1.15760</strain>
    </source>
</reference>
<dbReference type="Gene3D" id="1.20.1280.250">
    <property type="match status" value="1"/>
</dbReference>
<comment type="caution">
    <text evidence="3">The sequence shown here is derived from an EMBL/GenBank/DDBJ whole genome shotgun (WGS) entry which is preliminary data.</text>
</comment>
<evidence type="ECO:0000259" key="1">
    <source>
        <dbReference type="Pfam" id="PF07299"/>
    </source>
</evidence>
<dbReference type="Proteomes" id="UP000616608">
    <property type="component" value="Unassembled WGS sequence"/>
</dbReference>
<keyword evidence="4" id="KW-1185">Reference proteome</keyword>
<dbReference type="InterPro" id="IPR038344">
    <property type="entry name" value="EF-G_N_sf"/>
</dbReference>
<organism evidence="3 4">
    <name type="scientific">Lysinibacillus alkalisoli</name>
    <dbReference type="NCBI Taxonomy" id="1911548"/>
    <lineage>
        <taxon>Bacteria</taxon>
        <taxon>Bacillati</taxon>
        <taxon>Bacillota</taxon>
        <taxon>Bacilli</taxon>
        <taxon>Bacillales</taxon>
        <taxon>Bacillaceae</taxon>
        <taxon>Lysinibacillus</taxon>
    </lineage>
</organism>
<dbReference type="InterPro" id="IPR010841">
    <property type="entry name" value="EF-G-binding_N"/>
</dbReference>
<protein>
    <submittedName>
        <fullName evidence="3">Elongation factor G-binding protein</fullName>
    </submittedName>
</protein>
<evidence type="ECO:0000259" key="2">
    <source>
        <dbReference type="Pfam" id="PF16571"/>
    </source>
</evidence>
<feature type="domain" description="Elongation factor G-binding protein N-terminal" evidence="1">
    <location>
        <begin position="2"/>
        <end position="83"/>
    </location>
</feature>
<dbReference type="EMBL" id="BMJT01000006">
    <property type="protein sequence ID" value="GGG25457.1"/>
    <property type="molecule type" value="Genomic_DNA"/>
</dbReference>
<proteinExistence type="predicted"/>
<dbReference type="Pfam" id="PF07299">
    <property type="entry name" value="EF-G-binding_N"/>
    <property type="match status" value="1"/>
</dbReference>
<keyword evidence="3" id="KW-0251">Elongation factor</keyword>